<proteinExistence type="predicted"/>
<accession>A0A3L7A5G3</accession>
<dbReference type="RefSeq" id="WP_121648520.1">
    <property type="nucleotide sequence ID" value="NZ_RCUX01000006.1"/>
</dbReference>
<keyword evidence="2" id="KW-1185">Reference proteome</keyword>
<comment type="caution">
    <text evidence="1">The sequence shown here is derived from an EMBL/GenBank/DDBJ whole genome shotgun (WGS) entry which is preliminary data.</text>
</comment>
<evidence type="ECO:0000313" key="2">
    <source>
        <dbReference type="Proteomes" id="UP000272503"/>
    </source>
</evidence>
<name>A0A3L7A5G3_9MICO</name>
<dbReference type="InterPro" id="IPR015946">
    <property type="entry name" value="KH_dom-like_a/b"/>
</dbReference>
<dbReference type="InterPro" id="IPR003718">
    <property type="entry name" value="OsmC/Ohr_fam"/>
</dbReference>
<dbReference type="OrthoDB" id="9811389at2"/>
<dbReference type="PANTHER" id="PTHR35368:SF1">
    <property type="entry name" value="HYDROPEROXIDE REDUCTASE"/>
    <property type="match status" value="1"/>
</dbReference>
<sequence length="184" mass="19265">MTTVTGVAPEIEDLARARSARLAAAGAAWNERIAANPATAVIHPAASGTAEGGVATRIRAGGHEFVVDEPAGLGGENTGANPVEYALGALIGCHVVVYRLYAEALGIRIDSITAEADGDLDVRKLFGLNEDGRPGFDQIRINVSITGPETEERYRELKAAVDEHCPVLDLFQNPTPVHTALSVG</sequence>
<dbReference type="Pfam" id="PF02566">
    <property type="entry name" value="OsmC"/>
    <property type="match status" value="1"/>
</dbReference>
<dbReference type="Gene3D" id="3.30.300.20">
    <property type="match status" value="1"/>
</dbReference>
<evidence type="ECO:0000313" key="1">
    <source>
        <dbReference type="EMBL" id="RLP75549.1"/>
    </source>
</evidence>
<dbReference type="SUPFAM" id="SSF82784">
    <property type="entry name" value="OsmC-like"/>
    <property type="match status" value="1"/>
</dbReference>
<organism evidence="1 2">
    <name type="scientific">Mycetocola tolaasinivorans</name>
    <dbReference type="NCBI Taxonomy" id="76635"/>
    <lineage>
        <taxon>Bacteria</taxon>
        <taxon>Bacillati</taxon>
        <taxon>Actinomycetota</taxon>
        <taxon>Actinomycetes</taxon>
        <taxon>Micrococcales</taxon>
        <taxon>Microbacteriaceae</taxon>
        <taxon>Mycetocola</taxon>
    </lineage>
</organism>
<dbReference type="InterPro" id="IPR036102">
    <property type="entry name" value="OsmC/Ohrsf"/>
</dbReference>
<dbReference type="Proteomes" id="UP000272503">
    <property type="component" value="Unassembled WGS sequence"/>
</dbReference>
<dbReference type="EMBL" id="RCUX01000006">
    <property type="protein sequence ID" value="RLP75549.1"/>
    <property type="molecule type" value="Genomic_DNA"/>
</dbReference>
<dbReference type="InterPro" id="IPR052924">
    <property type="entry name" value="OsmC/Ohr_hydroprdx_reductase"/>
</dbReference>
<reference evidence="1 2" key="1">
    <citation type="submission" date="2018-10" db="EMBL/GenBank/DDBJ databases">
        <authorList>
            <person name="Li J."/>
        </authorList>
    </citation>
    <scope>NUCLEOTIDE SEQUENCE [LARGE SCALE GENOMIC DNA]</scope>
    <source>
        <strain evidence="1 2">IF 016277</strain>
    </source>
</reference>
<dbReference type="AlphaFoldDB" id="A0A3L7A5G3"/>
<gene>
    <name evidence="1" type="ORF">D9V32_08715</name>
</gene>
<dbReference type="PANTHER" id="PTHR35368">
    <property type="entry name" value="HYDROPEROXIDE REDUCTASE"/>
    <property type="match status" value="1"/>
</dbReference>
<protein>
    <submittedName>
        <fullName evidence="1">OsmC family peroxiredoxin</fullName>
    </submittedName>
</protein>